<dbReference type="Pfam" id="PF10932">
    <property type="entry name" value="DUF2783"/>
    <property type="match status" value="1"/>
</dbReference>
<evidence type="ECO:0000313" key="1">
    <source>
        <dbReference type="EMBL" id="CAA9242485.1"/>
    </source>
</evidence>
<organism evidence="1">
    <name type="scientific">uncultured Craurococcus sp</name>
    <dbReference type="NCBI Taxonomy" id="1135998"/>
    <lineage>
        <taxon>Bacteria</taxon>
        <taxon>Pseudomonadati</taxon>
        <taxon>Pseudomonadota</taxon>
        <taxon>Alphaproteobacteria</taxon>
        <taxon>Acetobacterales</taxon>
        <taxon>Acetobacteraceae</taxon>
        <taxon>Craurococcus</taxon>
        <taxon>environmental samples</taxon>
    </lineage>
</organism>
<accession>A0A6J4I7E7</accession>
<dbReference type="AlphaFoldDB" id="A0A6J4I7E7"/>
<reference evidence="1" key="1">
    <citation type="submission" date="2020-02" db="EMBL/GenBank/DDBJ databases">
        <authorList>
            <person name="Meier V. D."/>
        </authorList>
    </citation>
    <scope>NUCLEOTIDE SEQUENCE</scope>
    <source>
        <strain evidence="1">AVDCRST_MAG27</strain>
    </source>
</reference>
<gene>
    <name evidence="1" type="ORF">AVDCRST_MAG27-1651</name>
</gene>
<evidence type="ECO:0008006" key="2">
    <source>
        <dbReference type="Google" id="ProtNLM"/>
    </source>
</evidence>
<proteinExistence type="predicted"/>
<dbReference type="InterPro" id="IPR021233">
    <property type="entry name" value="DUF2783"/>
</dbReference>
<sequence>MLNTELNLAAPDDVYEALVALHRDLTPEQSRLVNAKLILLLANHVGDAAVLREAMAKAREGITPAGQDSTLRTTA</sequence>
<dbReference type="EMBL" id="CADCTD010000065">
    <property type="protein sequence ID" value="CAA9242485.1"/>
    <property type="molecule type" value="Genomic_DNA"/>
</dbReference>
<name>A0A6J4I7E7_9PROT</name>
<protein>
    <recommendedName>
        <fullName evidence="2">DUF2783 domain-containing protein</fullName>
    </recommendedName>
</protein>